<dbReference type="Pfam" id="PF02732">
    <property type="entry name" value="ERCC4"/>
    <property type="match status" value="1"/>
</dbReference>
<evidence type="ECO:0000256" key="8">
    <source>
        <dbReference type="ARBA" id="ARBA00022801"/>
    </source>
</evidence>
<dbReference type="WBParaSite" id="maker-uti_cns_0000414-snap-gene-0.5-mRNA-1">
    <property type="protein sequence ID" value="maker-uti_cns_0000414-snap-gene-0.5-mRNA-1"/>
    <property type="gene ID" value="maker-uti_cns_0000414-snap-gene-0.5"/>
</dbReference>
<evidence type="ECO:0000256" key="10">
    <source>
        <dbReference type="ARBA" id="ARBA00023172"/>
    </source>
</evidence>
<reference evidence="15" key="1">
    <citation type="submission" date="2016-11" db="UniProtKB">
        <authorList>
            <consortium name="WormBaseParasite"/>
        </authorList>
    </citation>
    <scope>IDENTIFICATION</scope>
</reference>
<dbReference type="Gene3D" id="1.10.10.10">
    <property type="entry name" value="Winged helix-like DNA-binding domain superfamily/Winged helix DNA-binding domain"/>
    <property type="match status" value="1"/>
</dbReference>
<comment type="similarity">
    <text evidence="3 13">Belongs to the XPF family.</text>
</comment>
<keyword evidence="10 13" id="KW-0233">DNA recombination</keyword>
<protein>
    <recommendedName>
        <fullName evidence="13">Crossover junction endonuclease MUS81</fullName>
        <ecNumber evidence="13">3.1.22.-</ecNumber>
    </recommendedName>
</protein>
<dbReference type="PANTHER" id="PTHR13451">
    <property type="entry name" value="CLASS II CROSSOVER JUNCTION ENDONUCLEASE MUS81"/>
    <property type="match status" value="1"/>
</dbReference>
<evidence type="ECO:0000256" key="9">
    <source>
        <dbReference type="ARBA" id="ARBA00022842"/>
    </source>
</evidence>
<comment type="subcellular location">
    <subcellularLocation>
        <location evidence="2 13">Nucleus</location>
    </subcellularLocation>
</comment>
<dbReference type="Pfam" id="PF21136">
    <property type="entry name" value="WHD_MUS81"/>
    <property type="match status" value="1"/>
</dbReference>
<dbReference type="GO" id="GO:0006308">
    <property type="term" value="P:DNA catabolic process"/>
    <property type="evidence" value="ECO:0007669"/>
    <property type="project" value="UniProtKB-UniRule"/>
</dbReference>
<evidence type="ECO:0000256" key="12">
    <source>
        <dbReference type="ARBA" id="ARBA00023242"/>
    </source>
</evidence>
<evidence type="ECO:0000256" key="3">
    <source>
        <dbReference type="ARBA" id="ARBA00010015"/>
    </source>
</evidence>
<keyword evidence="4 13" id="KW-0540">Nuclease</keyword>
<dbReference type="GO" id="GO:0046872">
    <property type="term" value="F:metal ion binding"/>
    <property type="evidence" value="ECO:0007669"/>
    <property type="project" value="UniProtKB-UniRule"/>
</dbReference>
<keyword evidence="11 13" id="KW-0234">DNA repair</keyword>
<evidence type="ECO:0000256" key="11">
    <source>
        <dbReference type="ARBA" id="ARBA00023204"/>
    </source>
</evidence>
<dbReference type="InterPro" id="IPR036388">
    <property type="entry name" value="WH-like_DNA-bd_sf"/>
</dbReference>
<name>A0A1I8G0H1_9PLAT</name>
<organism evidence="14 15">
    <name type="scientific">Macrostomum lignano</name>
    <dbReference type="NCBI Taxonomy" id="282301"/>
    <lineage>
        <taxon>Eukaryota</taxon>
        <taxon>Metazoa</taxon>
        <taxon>Spiralia</taxon>
        <taxon>Lophotrochozoa</taxon>
        <taxon>Platyhelminthes</taxon>
        <taxon>Rhabditophora</taxon>
        <taxon>Macrostomorpha</taxon>
        <taxon>Macrostomida</taxon>
        <taxon>Macrostomidae</taxon>
        <taxon>Macrostomum</taxon>
    </lineage>
</organism>
<evidence type="ECO:0000256" key="7">
    <source>
        <dbReference type="ARBA" id="ARBA00022763"/>
    </source>
</evidence>
<dbReference type="GO" id="GO:0048257">
    <property type="term" value="F:3'-flap endonuclease activity"/>
    <property type="evidence" value="ECO:0007669"/>
    <property type="project" value="TreeGrafter"/>
</dbReference>
<comment type="function">
    <text evidence="13">Interacts with EME1 to form a DNA structure-specific endonuclease with substrate preference for branched DNA structures with a 5'-end at the branch nick. Typical substrates include 3'-flap structures, D-loops, replication forks and nicked Holliday junctions. May be required in mitosis for the processing of stalled or collapsed replication fork intermediates. May be required in meiosis for the repair of meiosis-specific double strand breaks subsequent to single-end invasion (SEI).</text>
</comment>
<dbReference type="CDD" id="cd21036">
    <property type="entry name" value="WH_MUS81"/>
    <property type="match status" value="1"/>
</dbReference>
<comment type="cofactor">
    <cofactor evidence="1 13">
        <name>Mg(2+)</name>
        <dbReference type="ChEBI" id="CHEBI:18420"/>
    </cofactor>
</comment>
<proteinExistence type="inferred from homology"/>
<dbReference type="InterPro" id="IPR047416">
    <property type="entry name" value="XPF_nuclease_Mus81"/>
</dbReference>
<comment type="subunit">
    <text evidence="13">Interacts with EME1.</text>
</comment>
<dbReference type="FunFam" id="3.40.50.10130:FF:000003">
    <property type="entry name" value="Crossover junction endonuclease MUS81"/>
    <property type="match status" value="1"/>
</dbReference>
<dbReference type="PANTHER" id="PTHR13451:SF0">
    <property type="entry name" value="CROSSOVER JUNCTION ENDONUCLEASE MUS81"/>
    <property type="match status" value="1"/>
</dbReference>
<dbReference type="Pfam" id="PF14716">
    <property type="entry name" value="HHH_8"/>
    <property type="match status" value="1"/>
</dbReference>
<keyword evidence="12 13" id="KW-0539">Nucleus</keyword>
<keyword evidence="9 13" id="KW-0460">Magnesium</keyword>
<dbReference type="GO" id="GO:0000712">
    <property type="term" value="P:resolution of meiotic recombination intermediates"/>
    <property type="evidence" value="ECO:0007669"/>
    <property type="project" value="TreeGrafter"/>
</dbReference>
<dbReference type="InterPro" id="IPR006166">
    <property type="entry name" value="ERCC4_domain"/>
</dbReference>
<dbReference type="SUPFAM" id="SSF47802">
    <property type="entry name" value="DNA polymerase beta, N-terminal domain-like"/>
    <property type="match status" value="1"/>
</dbReference>
<dbReference type="GO" id="GO:0031573">
    <property type="term" value="P:mitotic intra-S DNA damage checkpoint signaling"/>
    <property type="evidence" value="ECO:0007669"/>
    <property type="project" value="TreeGrafter"/>
</dbReference>
<evidence type="ECO:0000256" key="6">
    <source>
        <dbReference type="ARBA" id="ARBA00022759"/>
    </source>
</evidence>
<dbReference type="EC" id="3.1.22.-" evidence="13"/>
<dbReference type="GO" id="GO:0048476">
    <property type="term" value="C:Holliday junction resolvase complex"/>
    <property type="evidence" value="ECO:0007669"/>
    <property type="project" value="UniProtKB-UniRule"/>
</dbReference>
<dbReference type="Gene3D" id="3.40.50.10130">
    <property type="match status" value="1"/>
</dbReference>
<evidence type="ECO:0000256" key="1">
    <source>
        <dbReference type="ARBA" id="ARBA00001946"/>
    </source>
</evidence>
<dbReference type="OrthoDB" id="5963188at2759"/>
<keyword evidence="7 13" id="KW-0227">DNA damage</keyword>
<evidence type="ECO:0000313" key="15">
    <source>
        <dbReference type="WBParaSite" id="maker-uti_cns_0000414-snap-gene-0.5-mRNA-1"/>
    </source>
</evidence>
<evidence type="ECO:0000313" key="14">
    <source>
        <dbReference type="Proteomes" id="UP000095280"/>
    </source>
</evidence>
<dbReference type="GO" id="GO:0003677">
    <property type="term" value="F:DNA binding"/>
    <property type="evidence" value="ECO:0007669"/>
    <property type="project" value="UniProtKB-UniRule"/>
</dbReference>
<dbReference type="InterPro" id="IPR047417">
    <property type="entry name" value="WHD_MUS81"/>
</dbReference>
<dbReference type="Proteomes" id="UP000095280">
    <property type="component" value="Unplaced"/>
</dbReference>
<dbReference type="GO" id="GO:0000727">
    <property type="term" value="P:double-strand break repair via break-induced replication"/>
    <property type="evidence" value="ECO:0007669"/>
    <property type="project" value="UniProtKB-UniRule"/>
</dbReference>
<dbReference type="InterPro" id="IPR042530">
    <property type="entry name" value="EME1/EME2_C"/>
</dbReference>
<dbReference type="GO" id="GO:0008821">
    <property type="term" value="F:crossover junction DNA endonuclease activity"/>
    <property type="evidence" value="ECO:0007669"/>
    <property type="project" value="UniProtKB-UniRule"/>
</dbReference>
<dbReference type="CDD" id="cd20074">
    <property type="entry name" value="XPF_nuclease_Mus81"/>
    <property type="match status" value="1"/>
</dbReference>
<evidence type="ECO:0000256" key="2">
    <source>
        <dbReference type="ARBA" id="ARBA00004123"/>
    </source>
</evidence>
<evidence type="ECO:0000256" key="4">
    <source>
        <dbReference type="ARBA" id="ARBA00022722"/>
    </source>
</evidence>
<accession>A0A1I8G0H1</accession>
<sequence>MSASTQTAKHCQKRVRKKRMPIVQNQFFLHHIREMRDLAVAKKWQSKHTYAKMVRALERYPLRLETPRACLILEGFGQKTCETLQTKLNEFAKELGVSEDEALRIGNERFATPKSLKLKVQKPAKRRRISDQTQPDGDQSAVSDGAATASVGTGSLCSGADVGQSTEGSASGELARAPTPSQQSPQLSLSQLHRPFNPKPGTGAHAMLLTLLDSGGPDYTLSKAELISLAQPICDSSFTDPAAGSHYTAWSAMSGLVKRGLVDRRPAAGRNPGTYTLTPAGQSAAASLMSAATADKADKQPTAPAAAAARSKAAAGVPKNAKKSIKASTTSKDAESAASATSKPRKQSVHAISDSDEEKAPVNYSVHSVSDSDEAEPPVAPLPSPPRQELLQLQPKLSLIFDYCSEPDYSIVSSKSLAWRKFDSIIDADCALVLCEYEQLVRSNLHYTLDLAAIGRFTDGQVAAFVRERDLPELSTKAAAAAAAAAAAEAAEAAAAEAAEAAAAATAASSRSIENKPLPPPPPLRTVSSNPNPPASAAMSNSASLLLSKPLITNKSLSWQRHASATATGTSESAAASSAESEPGAKLLYSIQPGGFDVIFCIDNREHFGMGSVKQMLLPGLLRNNVKCDVRPLQVSDFLWVAKCRSTGREAVLNLLVERKRLDDLASSIKDGRFKEQKFRLRRSGIAQLLLLVEGFGGRSGGHVRMPEETLAQAVCNSQLIDGCAVKYTDSAQHTVSYLTLLTCHLRDLYSGRQLLVYDSMPATGGVSKDSRPTVSAVLPLGGPGTDANAVDFAEFNRAAIKSKKLVVREMLAKHLLQIGGVTMEKALAIVQQYPTVPALLDAYAACETDAERRRLLSGICHDRIFDKRIGDSISKSVMLSFK</sequence>
<dbReference type="InterPro" id="IPR033309">
    <property type="entry name" value="Mus81"/>
</dbReference>
<keyword evidence="6 13" id="KW-0255">Endonuclease</keyword>
<dbReference type="Gene3D" id="1.10.150.670">
    <property type="entry name" value="Crossover junction endonuclease EME1, DNA-binding domain"/>
    <property type="match status" value="1"/>
</dbReference>
<dbReference type="InterPro" id="IPR010996">
    <property type="entry name" value="HHH_MUS81"/>
</dbReference>
<dbReference type="SUPFAM" id="SSF52980">
    <property type="entry name" value="Restriction endonuclease-like"/>
    <property type="match status" value="1"/>
</dbReference>
<dbReference type="Gene3D" id="1.10.150.110">
    <property type="entry name" value="DNA polymerase beta, N-terminal domain-like"/>
    <property type="match status" value="1"/>
</dbReference>
<keyword evidence="8 13" id="KW-0378">Hydrolase</keyword>
<dbReference type="InterPro" id="IPR011335">
    <property type="entry name" value="Restrct_endonuc-II-like"/>
</dbReference>
<dbReference type="InterPro" id="IPR027421">
    <property type="entry name" value="DNA_pol_lamdba_lyase_dom_sf"/>
</dbReference>
<evidence type="ECO:0000256" key="13">
    <source>
        <dbReference type="RuleBase" id="RU369042"/>
    </source>
</evidence>
<dbReference type="SMART" id="SM00891">
    <property type="entry name" value="ERCC4"/>
    <property type="match status" value="1"/>
</dbReference>
<dbReference type="Pfam" id="PF21292">
    <property type="entry name" value="EME1-MUS81_C"/>
    <property type="match status" value="1"/>
</dbReference>
<keyword evidence="14" id="KW-1185">Reference proteome</keyword>
<dbReference type="AlphaFoldDB" id="A0A1I8G0H1"/>
<keyword evidence="5 13" id="KW-0479">Metal-binding</keyword>
<dbReference type="STRING" id="282301.A0A1I8G0H1"/>
<dbReference type="GO" id="GO:0005634">
    <property type="term" value="C:nucleus"/>
    <property type="evidence" value="ECO:0007669"/>
    <property type="project" value="UniProtKB-SubCell"/>
</dbReference>
<evidence type="ECO:0000256" key="5">
    <source>
        <dbReference type="ARBA" id="ARBA00022723"/>
    </source>
</evidence>